<keyword evidence="3" id="KW-0862">Zinc</keyword>
<dbReference type="InterPro" id="IPR049342">
    <property type="entry name" value="TRAF1-6_MATH_dom"/>
</dbReference>
<dbReference type="PROSITE" id="PS50089">
    <property type="entry name" value="ZF_RING_2"/>
    <property type="match status" value="1"/>
</dbReference>
<dbReference type="GO" id="GO:0005164">
    <property type="term" value="F:tumor necrosis factor receptor binding"/>
    <property type="evidence" value="ECO:0007669"/>
    <property type="project" value="TreeGrafter"/>
</dbReference>
<gene>
    <name evidence="6" type="ORF">HPB48_022330</name>
</gene>
<dbReference type="GO" id="GO:0008270">
    <property type="term" value="F:zinc ion binding"/>
    <property type="evidence" value="ECO:0007669"/>
    <property type="project" value="UniProtKB-KW"/>
</dbReference>
<dbReference type="Gene3D" id="3.30.40.10">
    <property type="entry name" value="Zinc/RING finger domain, C3HC4 (zinc finger)"/>
    <property type="match status" value="1"/>
</dbReference>
<dbReference type="SUPFAM" id="SSF57850">
    <property type="entry name" value="RING/U-box"/>
    <property type="match status" value="1"/>
</dbReference>
<dbReference type="AlphaFoldDB" id="A0A9J6GXK1"/>
<accession>A0A9J6GXK1</accession>
<dbReference type="Pfam" id="PF21355">
    <property type="entry name" value="TRAF-mep_MATH"/>
    <property type="match status" value="1"/>
</dbReference>
<sequence length="594" mass="66982">MSRRFAGYVGMTPRRNTMSYETGRLWQRLVSTATFAFRLFQTAIEVMLGLLSQRSSERARTRMDARSQRYTLFGFSQELDWRPLHFVEPIPPGRICSVCGLVPKVTGSLPCGHVVCKSCYQQCALGGSHACPLDGDACPEEDVYWRCFPADNLTRRKVKCWNDVHGCSMVTTAAEIVKHFHHNCQHHPIACPKCSVTVPRLGICLHLKSCRGPTANSAQLYDYSTTQRLEDLEKASRHMYAALQNAIKQTNSSIASMHAELLTIKEGANRSIETATRTRDRGGDIASLKASLEERANDMRSQLESLSHSQSSRLRELAESIAVTTNGRDTELNHMKERIGRCLKAVLEIRKDCTDRATGITGFEARLDKQMDALRESLKLLFTQNHSQARRLQELSRSVRVIKEAVKERTAKLDLNGLACNANDVTGKQSTIPGEGEGTSNDIVSVLRHIVKTIRTHQWLLKGFTALKEEATQTGKACYTSDPVYLRGYCISPGVSFMKHGRFLWMYFSLELYEGEMDESLQWPFDGEIQQEVIHPDKPGVREVYIDSARSATAEENDDMVAVHFDTSSFFLGYLEHEGYIKNDQLILRLELLL</sequence>
<keyword evidence="1" id="KW-0479">Metal-binding</keyword>
<dbReference type="Proteomes" id="UP000821853">
    <property type="component" value="Chromosome 8"/>
</dbReference>
<evidence type="ECO:0000313" key="6">
    <source>
        <dbReference type="EMBL" id="KAH9380173.1"/>
    </source>
</evidence>
<dbReference type="GO" id="GO:0009898">
    <property type="term" value="C:cytoplasmic side of plasma membrane"/>
    <property type="evidence" value="ECO:0007669"/>
    <property type="project" value="TreeGrafter"/>
</dbReference>
<keyword evidence="7" id="KW-1185">Reference proteome</keyword>
<evidence type="ECO:0000259" key="5">
    <source>
        <dbReference type="PROSITE" id="PS50089"/>
    </source>
</evidence>
<keyword evidence="2 4" id="KW-0863">Zinc-finger</keyword>
<dbReference type="Gene3D" id="2.60.210.10">
    <property type="entry name" value="Apoptosis, Tumor Necrosis Factor Receptor Associated Protein 2, Chain A"/>
    <property type="match status" value="1"/>
</dbReference>
<dbReference type="PROSITE" id="PS00518">
    <property type="entry name" value="ZF_RING_1"/>
    <property type="match status" value="1"/>
</dbReference>
<evidence type="ECO:0000256" key="1">
    <source>
        <dbReference type="ARBA" id="ARBA00022723"/>
    </source>
</evidence>
<dbReference type="GO" id="GO:0043122">
    <property type="term" value="P:regulation of canonical NF-kappaB signal transduction"/>
    <property type="evidence" value="ECO:0007669"/>
    <property type="project" value="TreeGrafter"/>
</dbReference>
<reference evidence="6 7" key="1">
    <citation type="journal article" date="2020" name="Cell">
        <title>Large-Scale Comparative Analyses of Tick Genomes Elucidate Their Genetic Diversity and Vector Capacities.</title>
        <authorList>
            <consortium name="Tick Genome and Microbiome Consortium (TIGMIC)"/>
            <person name="Jia N."/>
            <person name="Wang J."/>
            <person name="Shi W."/>
            <person name="Du L."/>
            <person name="Sun Y."/>
            <person name="Zhan W."/>
            <person name="Jiang J.F."/>
            <person name="Wang Q."/>
            <person name="Zhang B."/>
            <person name="Ji P."/>
            <person name="Bell-Sakyi L."/>
            <person name="Cui X.M."/>
            <person name="Yuan T.T."/>
            <person name="Jiang B.G."/>
            <person name="Yang W.F."/>
            <person name="Lam T.T."/>
            <person name="Chang Q.C."/>
            <person name="Ding S.J."/>
            <person name="Wang X.J."/>
            <person name="Zhu J.G."/>
            <person name="Ruan X.D."/>
            <person name="Zhao L."/>
            <person name="Wei J.T."/>
            <person name="Ye R.Z."/>
            <person name="Que T.C."/>
            <person name="Du C.H."/>
            <person name="Zhou Y.H."/>
            <person name="Cheng J.X."/>
            <person name="Dai P.F."/>
            <person name="Guo W.B."/>
            <person name="Han X.H."/>
            <person name="Huang E.J."/>
            <person name="Li L.F."/>
            <person name="Wei W."/>
            <person name="Gao Y.C."/>
            <person name="Liu J.Z."/>
            <person name="Shao H.Z."/>
            <person name="Wang X."/>
            <person name="Wang C.C."/>
            <person name="Yang T.C."/>
            <person name="Huo Q.B."/>
            <person name="Li W."/>
            <person name="Chen H.Y."/>
            <person name="Chen S.E."/>
            <person name="Zhou L.G."/>
            <person name="Ni X.B."/>
            <person name="Tian J.H."/>
            <person name="Sheng Y."/>
            <person name="Liu T."/>
            <person name="Pan Y.S."/>
            <person name="Xia L.Y."/>
            <person name="Li J."/>
            <person name="Zhao F."/>
            <person name="Cao W.C."/>
        </authorList>
    </citation>
    <scope>NUCLEOTIDE SEQUENCE [LARGE SCALE GENOMIC DNA]</scope>
    <source>
        <strain evidence="6">HaeL-2018</strain>
    </source>
</reference>
<evidence type="ECO:0000313" key="7">
    <source>
        <dbReference type="Proteomes" id="UP000821853"/>
    </source>
</evidence>
<name>A0A9J6GXK1_HAELO</name>
<dbReference type="CDD" id="cd16449">
    <property type="entry name" value="RING-HC"/>
    <property type="match status" value="1"/>
</dbReference>
<dbReference type="EMBL" id="JABSTR010000010">
    <property type="protein sequence ID" value="KAH9380173.1"/>
    <property type="molecule type" value="Genomic_DNA"/>
</dbReference>
<comment type="caution">
    <text evidence="6">The sequence shown here is derived from an EMBL/GenBank/DDBJ whole genome shotgun (WGS) entry which is preliminary data.</text>
</comment>
<dbReference type="InterPro" id="IPR008974">
    <property type="entry name" value="TRAF-like"/>
</dbReference>
<dbReference type="VEuPathDB" id="VectorBase:HLOH_053868"/>
<dbReference type="InterPro" id="IPR013083">
    <property type="entry name" value="Znf_RING/FYVE/PHD"/>
</dbReference>
<evidence type="ECO:0000256" key="2">
    <source>
        <dbReference type="ARBA" id="ARBA00022771"/>
    </source>
</evidence>
<dbReference type="OrthoDB" id="6499288at2759"/>
<dbReference type="InterPro" id="IPR017907">
    <property type="entry name" value="Znf_RING_CS"/>
</dbReference>
<dbReference type="PANTHER" id="PTHR10131:SF138">
    <property type="entry name" value="RE66324P"/>
    <property type="match status" value="1"/>
</dbReference>
<evidence type="ECO:0000256" key="3">
    <source>
        <dbReference type="ARBA" id="ARBA00022833"/>
    </source>
</evidence>
<feature type="domain" description="RING-type" evidence="5">
    <location>
        <begin position="96"/>
        <end position="134"/>
    </location>
</feature>
<dbReference type="SUPFAM" id="SSF49599">
    <property type="entry name" value="TRAF domain-like"/>
    <property type="match status" value="1"/>
</dbReference>
<dbReference type="InterPro" id="IPR001841">
    <property type="entry name" value="Znf_RING"/>
</dbReference>
<proteinExistence type="predicted"/>
<dbReference type="OMA" id="TIRTHQW"/>
<organism evidence="6 7">
    <name type="scientific">Haemaphysalis longicornis</name>
    <name type="common">Bush tick</name>
    <dbReference type="NCBI Taxonomy" id="44386"/>
    <lineage>
        <taxon>Eukaryota</taxon>
        <taxon>Metazoa</taxon>
        <taxon>Ecdysozoa</taxon>
        <taxon>Arthropoda</taxon>
        <taxon>Chelicerata</taxon>
        <taxon>Arachnida</taxon>
        <taxon>Acari</taxon>
        <taxon>Parasitiformes</taxon>
        <taxon>Ixodida</taxon>
        <taxon>Ixodoidea</taxon>
        <taxon>Ixodidae</taxon>
        <taxon>Haemaphysalinae</taxon>
        <taxon>Haemaphysalis</taxon>
    </lineage>
</organism>
<evidence type="ECO:0000256" key="4">
    <source>
        <dbReference type="PROSITE-ProRule" id="PRU00175"/>
    </source>
</evidence>
<dbReference type="PANTHER" id="PTHR10131">
    <property type="entry name" value="TNF RECEPTOR ASSOCIATED FACTOR"/>
    <property type="match status" value="1"/>
</dbReference>
<protein>
    <recommendedName>
        <fullName evidence="5">RING-type domain-containing protein</fullName>
    </recommendedName>
</protein>